<organism evidence="2 3">
    <name type="scientific">Citrobacter amalonaticus Y19</name>
    <dbReference type="NCBI Taxonomy" id="1261127"/>
    <lineage>
        <taxon>Bacteria</taxon>
        <taxon>Pseudomonadati</taxon>
        <taxon>Pseudomonadota</taxon>
        <taxon>Gammaproteobacteria</taxon>
        <taxon>Enterobacterales</taxon>
        <taxon>Enterobacteriaceae</taxon>
        <taxon>Citrobacter</taxon>
    </lineage>
</organism>
<reference evidence="2 3" key="1">
    <citation type="submission" date="2015-03" db="EMBL/GenBank/DDBJ databases">
        <title>Complete genome sequence of Citrobacter amalonaticus Y19.</title>
        <authorList>
            <person name="Park S."/>
        </authorList>
    </citation>
    <scope>NUCLEOTIDE SEQUENCE [LARGE SCALE GENOMIC DNA]</scope>
    <source>
        <strain evidence="2 3">Y19</strain>
        <plasmid evidence="3">Plasmid</plasmid>
    </source>
</reference>
<dbReference type="Proteomes" id="UP000034085">
    <property type="component" value="Plasmid"/>
</dbReference>
<name>A0A0F6U022_CITAM</name>
<geneLocation type="plasmid" evidence="2">
    <name>unnamed</name>
</geneLocation>
<dbReference type="Pfam" id="PF10784">
    <property type="entry name" value="Plasmid_stab_B"/>
    <property type="match status" value="1"/>
</dbReference>
<dbReference type="Gene3D" id="6.10.290.20">
    <property type="match status" value="1"/>
</dbReference>
<feature type="compositionally biased region" description="Basic and acidic residues" evidence="1">
    <location>
        <begin position="105"/>
        <end position="116"/>
    </location>
</feature>
<dbReference type="RefSeq" id="WP_046499110.1">
    <property type="nucleotide sequence ID" value="NZ_CP011133.1"/>
</dbReference>
<evidence type="ECO:0000313" key="3">
    <source>
        <dbReference type="Proteomes" id="UP000034085"/>
    </source>
</evidence>
<evidence type="ECO:0000313" key="2">
    <source>
        <dbReference type="EMBL" id="AKE62181.1"/>
    </source>
</evidence>
<sequence>MEEDKRLLVWLRPGNNPEDGKALDIMERLPRRSRGEFYRKALVIASALHELDPRLINLLAAQTTTSFNAETLSNILSQTLGIAVERNSSSVETQATGIRAATTIDSDKPAEQKEQIPKPSLMMQNLKR</sequence>
<keyword evidence="2" id="KW-0614">Plasmid</keyword>
<dbReference type="KEGG" id="cama:F384_26875"/>
<evidence type="ECO:0000256" key="1">
    <source>
        <dbReference type="SAM" id="MobiDB-lite"/>
    </source>
</evidence>
<dbReference type="InterPro" id="IPR019720">
    <property type="entry name" value="Plasmid_stability_protein_StbB"/>
</dbReference>
<dbReference type="EMBL" id="CP011133">
    <property type="protein sequence ID" value="AKE62181.1"/>
    <property type="molecule type" value="Genomic_DNA"/>
</dbReference>
<dbReference type="InterPro" id="IPR038307">
    <property type="entry name" value="StbB_sf"/>
</dbReference>
<dbReference type="OrthoDB" id="6592185at2"/>
<gene>
    <name evidence="2" type="ORF">F384_26875</name>
</gene>
<accession>A0A0F6U022</accession>
<feature type="region of interest" description="Disordered" evidence="1">
    <location>
        <begin position="102"/>
        <end position="128"/>
    </location>
</feature>
<proteinExistence type="predicted"/>
<protein>
    <submittedName>
        <fullName evidence="2">Plasmid stability protein</fullName>
    </submittedName>
</protein>
<dbReference type="AlphaFoldDB" id="A0A0F6U022"/>
<dbReference type="PATRIC" id="fig|1261127.3.peg.5577"/>
<dbReference type="HOGENOM" id="CLU_1955732_0_0_6"/>